<sequence length="412" mass="46523">MRLPIPTTPIPSYIQSLLGDSTQVRETAAMFFSSVHNYMPVVSKKLFYDRLLNPLQEPRADVALLCLCMRLSIWSQTSNETNPQSDVYLTAKRYVVELEASGVLTLALMQACLLLSIYEIGHGIYPAAFMTVGSCAAYGFALALDSTGTVFSEQFTWIEKEERRRVWWAVIILERIRSLGWPGRPLQTPDPVNTDLLPADDLLWDQGFITPNHTVELVDVTNVHFGRFARLAIATHLLSRVYRHIADTFPNTIVQHHEAMQLDRTVNALKHLCELDAQRTAMRYCNPVAICSSTLQILHNHYITTKPGVSIISEYHDHSWSALKALSYNISEIAQTFLQNVPAALSEVSPMVLHSTYQAASTLIHVNRKEPDEASLAASQVLKLALKIKDMRWKAEGEYLHILEARDIMYDL</sequence>
<feature type="domain" description="Xylanolytic transcriptional activator regulatory" evidence="6">
    <location>
        <begin position="30"/>
        <end position="216"/>
    </location>
</feature>
<reference evidence="7" key="1">
    <citation type="journal article" date="2020" name="Stud. Mycol.">
        <title>101 Dothideomycetes genomes: a test case for predicting lifestyles and emergence of pathogens.</title>
        <authorList>
            <person name="Haridas S."/>
            <person name="Albert R."/>
            <person name="Binder M."/>
            <person name="Bloem J."/>
            <person name="Labutti K."/>
            <person name="Salamov A."/>
            <person name="Andreopoulos B."/>
            <person name="Baker S."/>
            <person name="Barry K."/>
            <person name="Bills G."/>
            <person name="Bluhm B."/>
            <person name="Cannon C."/>
            <person name="Castanera R."/>
            <person name="Culley D."/>
            <person name="Daum C."/>
            <person name="Ezra D."/>
            <person name="Gonzalez J."/>
            <person name="Henrissat B."/>
            <person name="Kuo A."/>
            <person name="Liang C."/>
            <person name="Lipzen A."/>
            <person name="Lutzoni F."/>
            <person name="Magnuson J."/>
            <person name="Mondo S."/>
            <person name="Nolan M."/>
            <person name="Ohm R."/>
            <person name="Pangilinan J."/>
            <person name="Park H.-J."/>
            <person name="Ramirez L."/>
            <person name="Alfaro M."/>
            <person name="Sun H."/>
            <person name="Tritt A."/>
            <person name="Yoshinaga Y."/>
            <person name="Zwiers L.-H."/>
            <person name="Turgeon B."/>
            <person name="Goodwin S."/>
            <person name="Spatafora J."/>
            <person name="Crous P."/>
            <person name="Grigoriev I."/>
        </authorList>
    </citation>
    <scope>NUCLEOTIDE SEQUENCE</scope>
    <source>
        <strain evidence="7">CBS 130266</strain>
    </source>
</reference>
<dbReference type="InterPro" id="IPR050815">
    <property type="entry name" value="TF_fung"/>
</dbReference>
<dbReference type="GO" id="GO:0003677">
    <property type="term" value="F:DNA binding"/>
    <property type="evidence" value="ECO:0007669"/>
    <property type="project" value="InterPro"/>
</dbReference>
<dbReference type="Pfam" id="PF04082">
    <property type="entry name" value="Fungal_trans"/>
    <property type="match status" value="1"/>
</dbReference>
<name>A0A9P4NDN4_9PEZI</name>
<protein>
    <recommendedName>
        <fullName evidence="6">Xylanolytic transcriptional activator regulatory domain-containing protein</fullName>
    </recommendedName>
</protein>
<keyword evidence="3" id="KW-0805">Transcription regulation</keyword>
<evidence type="ECO:0000256" key="3">
    <source>
        <dbReference type="ARBA" id="ARBA00023015"/>
    </source>
</evidence>
<dbReference type="InterPro" id="IPR007219">
    <property type="entry name" value="XnlR_reg_dom"/>
</dbReference>
<keyword evidence="8" id="KW-1185">Reference proteome</keyword>
<evidence type="ECO:0000256" key="4">
    <source>
        <dbReference type="ARBA" id="ARBA00023163"/>
    </source>
</evidence>
<dbReference type="GO" id="GO:0006351">
    <property type="term" value="P:DNA-templated transcription"/>
    <property type="evidence" value="ECO:0007669"/>
    <property type="project" value="InterPro"/>
</dbReference>
<evidence type="ECO:0000259" key="6">
    <source>
        <dbReference type="Pfam" id="PF04082"/>
    </source>
</evidence>
<evidence type="ECO:0000313" key="8">
    <source>
        <dbReference type="Proteomes" id="UP000800235"/>
    </source>
</evidence>
<keyword evidence="5" id="KW-0539">Nucleus</keyword>
<proteinExistence type="predicted"/>
<dbReference type="PANTHER" id="PTHR47338:SF20">
    <property type="entry name" value="ZN(II)2CYS6 TRANSCRIPTION FACTOR (EUROFUNG)"/>
    <property type="match status" value="1"/>
</dbReference>
<dbReference type="GO" id="GO:0000981">
    <property type="term" value="F:DNA-binding transcription factor activity, RNA polymerase II-specific"/>
    <property type="evidence" value="ECO:0007669"/>
    <property type="project" value="InterPro"/>
</dbReference>
<organism evidence="7 8">
    <name type="scientific">Tothia fuscella</name>
    <dbReference type="NCBI Taxonomy" id="1048955"/>
    <lineage>
        <taxon>Eukaryota</taxon>
        <taxon>Fungi</taxon>
        <taxon>Dikarya</taxon>
        <taxon>Ascomycota</taxon>
        <taxon>Pezizomycotina</taxon>
        <taxon>Dothideomycetes</taxon>
        <taxon>Pleosporomycetidae</taxon>
        <taxon>Venturiales</taxon>
        <taxon>Cylindrosympodiaceae</taxon>
        <taxon>Tothia</taxon>
    </lineage>
</organism>
<keyword evidence="4" id="KW-0804">Transcription</keyword>
<dbReference type="EMBL" id="MU007174">
    <property type="protein sequence ID" value="KAF2415955.1"/>
    <property type="molecule type" value="Genomic_DNA"/>
</dbReference>
<dbReference type="GO" id="GO:0005634">
    <property type="term" value="C:nucleus"/>
    <property type="evidence" value="ECO:0007669"/>
    <property type="project" value="UniProtKB-SubCell"/>
</dbReference>
<evidence type="ECO:0000256" key="1">
    <source>
        <dbReference type="ARBA" id="ARBA00004123"/>
    </source>
</evidence>
<dbReference type="PANTHER" id="PTHR47338">
    <property type="entry name" value="ZN(II)2CYS6 TRANSCRIPTION FACTOR (EUROFUNG)-RELATED"/>
    <property type="match status" value="1"/>
</dbReference>
<dbReference type="AlphaFoldDB" id="A0A9P4NDN4"/>
<evidence type="ECO:0000256" key="2">
    <source>
        <dbReference type="ARBA" id="ARBA00022723"/>
    </source>
</evidence>
<comment type="subcellular location">
    <subcellularLocation>
        <location evidence="1">Nucleus</location>
    </subcellularLocation>
</comment>
<gene>
    <name evidence="7" type="ORF">EJ08DRAFT_622773</name>
</gene>
<keyword evidence="2" id="KW-0479">Metal-binding</keyword>
<dbReference type="GO" id="GO:0008270">
    <property type="term" value="F:zinc ion binding"/>
    <property type="evidence" value="ECO:0007669"/>
    <property type="project" value="InterPro"/>
</dbReference>
<dbReference type="CDD" id="cd12148">
    <property type="entry name" value="fungal_TF_MHR"/>
    <property type="match status" value="1"/>
</dbReference>
<comment type="caution">
    <text evidence="7">The sequence shown here is derived from an EMBL/GenBank/DDBJ whole genome shotgun (WGS) entry which is preliminary data.</text>
</comment>
<evidence type="ECO:0000256" key="5">
    <source>
        <dbReference type="ARBA" id="ARBA00023242"/>
    </source>
</evidence>
<accession>A0A9P4NDN4</accession>
<dbReference type="Proteomes" id="UP000800235">
    <property type="component" value="Unassembled WGS sequence"/>
</dbReference>
<dbReference type="OrthoDB" id="3862662at2759"/>
<evidence type="ECO:0000313" key="7">
    <source>
        <dbReference type="EMBL" id="KAF2415955.1"/>
    </source>
</evidence>